<evidence type="ECO:0000256" key="5">
    <source>
        <dbReference type="ARBA" id="ARBA00023002"/>
    </source>
</evidence>
<evidence type="ECO:0000256" key="1">
    <source>
        <dbReference type="ARBA" id="ARBA00001974"/>
    </source>
</evidence>
<dbReference type="InterPro" id="IPR002938">
    <property type="entry name" value="FAD-bd"/>
</dbReference>
<keyword evidence="3" id="KW-0285">Flavoprotein</keyword>
<keyword evidence="5" id="KW-0560">Oxidoreductase</keyword>
<dbReference type="GO" id="GO:0071949">
    <property type="term" value="F:FAD binding"/>
    <property type="evidence" value="ECO:0007669"/>
    <property type="project" value="InterPro"/>
</dbReference>
<name>A0A915E4B6_9BILA</name>
<proteinExistence type="inferred from homology"/>
<keyword evidence="6" id="KW-0503">Monooxygenase</keyword>
<dbReference type="PANTHER" id="PTHR43876">
    <property type="entry name" value="UBIQUINONE BIOSYNTHESIS MONOOXYGENASE COQ6, MITOCHONDRIAL"/>
    <property type="match status" value="1"/>
</dbReference>
<comment type="cofactor">
    <cofactor evidence="1">
        <name>FAD</name>
        <dbReference type="ChEBI" id="CHEBI:57692"/>
    </cofactor>
</comment>
<dbReference type="InterPro" id="IPR036188">
    <property type="entry name" value="FAD/NAD-bd_sf"/>
</dbReference>
<protein>
    <submittedName>
        <fullName evidence="9">FAD-binding domain-containing protein</fullName>
    </submittedName>
</protein>
<dbReference type="PROSITE" id="PS01304">
    <property type="entry name" value="UBIH"/>
    <property type="match status" value="1"/>
</dbReference>
<evidence type="ECO:0000259" key="7">
    <source>
        <dbReference type="Pfam" id="PF01494"/>
    </source>
</evidence>
<dbReference type="InterPro" id="IPR051205">
    <property type="entry name" value="UbiH/COQ6_monooxygenase"/>
</dbReference>
<evidence type="ECO:0000256" key="2">
    <source>
        <dbReference type="ARBA" id="ARBA00005349"/>
    </source>
</evidence>
<dbReference type="Gene3D" id="3.50.50.60">
    <property type="entry name" value="FAD/NAD(P)-binding domain"/>
    <property type="match status" value="2"/>
</dbReference>
<comment type="similarity">
    <text evidence="2">Belongs to the UbiH/COQ6 family.</text>
</comment>
<dbReference type="InterPro" id="IPR018168">
    <property type="entry name" value="Ubi_Hdrlase_CS"/>
</dbReference>
<dbReference type="GO" id="GO:0006744">
    <property type="term" value="P:ubiquinone biosynthetic process"/>
    <property type="evidence" value="ECO:0007669"/>
    <property type="project" value="InterPro"/>
</dbReference>
<dbReference type="InterPro" id="IPR010971">
    <property type="entry name" value="UbiH/COQ6"/>
</dbReference>
<dbReference type="AlphaFoldDB" id="A0A915E4B6"/>
<dbReference type="Proteomes" id="UP000887574">
    <property type="component" value="Unplaced"/>
</dbReference>
<evidence type="ECO:0000256" key="3">
    <source>
        <dbReference type="ARBA" id="ARBA00022630"/>
    </source>
</evidence>
<dbReference type="NCBIfam" id="TIGR01988">
    <property type="entry name" value="Ubi-OHases"/>
    <property type="match status" value="1"/>
</dbReference>
<dbReference type="Pfam" id="PF01494">
    <property type="entry name" value="FAD_binding_3"/>
    <property type="match status" value="1"/>
</dbReference>
<dbReference type="PANTHER" id="PTHR43876:SF7">
    <property type="entry name" value="UBIQUINONE BIOSYNTHESIS MONOOXYGENASE COQ6, MITOCHONDRIAL"/>
    <property type="match status" value="1"/>
</dbReference>
<organism evidence="8 9">
    <name type="scientific">Ditylenchus dipsaci</name>
    <dbReference type="NCBI Taxonomy" id="166011"/>
    <lineage>
        <taxon>Eukaryota</taxon>
        <taxon>Metazoa</taxon>
        <taxon>Ecdysozoa</taxon>
        <taxon>Nematoda</taxon>
        <taxon>Chromadorea</taxon>
        <taxon>Rhabditida</taxon>
        <taxon>Tylenchina</taxon>
        <taxon>Tylenchomorpha</taxon>
        <taxon>Sphaerularioidea</taxon>
        <taxon>Anguinidae</taxon>
        <taxon>Anguininae</taxon>
        <taxon>Ditylenchus</taxon>
    </lineage>
</organism>
<evidence type="ECO:0000313" key="9">
    <source>
        <dbReference type="WBParaSite" id="jg26568"/>
    </source>
</evidence>
<reference evidence="9" key="1">
    <citation type="submission" date="2022-11" db="UniProtKB">
        <authorList>
            <consortium name="WormBaseParasite"/>
        </authorList>
    </citation>
    <scope>IDENTIFICATION</scope>
</reference>
<dbReference type="FunFam" id="3.50.50.60:FF:000021">
    <property type="entry name" value="Ubiquinone biosynthesis monooxygenase COQ6"/>
    <property type="match status" value="1"/>
</dbReference>
<feature type="domain" description="FAD-binding" evidence="7">
    <location>
        <begin position="84"/>
        <end position="272"/>
    </location>
</feature>
<evidence type="ECO:0000256" key="6">
    <source>
        <dbReference type="ARBA" id="ARBA00023033"/>
    </source>
</evidence>
<dbReference type="GO" id="GO:0016705">
    <property type="term" value="F:oxidoreductase activity, acting on paired donors, with incorporation or reduction of molecular oxygen"/>
    <property type="evidence" value="ECO:0007669"/>
    <property type="project" value="InterPro"/>
</dbReference>
<keyword evidence="4" id="KW-0274">FAD</keyword>
<dbReference type="GO" id="GO:0005739">
    <property type="term" value="C:mitochondrion"/>
    <property type="evidence" value="ECO:0007669"/>
    <property type="project" value="TreeGrafter"/>
</dbReference>
<keyword evidence="8" id="KW-1185">Reference proteome</keyword>
<evidence type="ECO:0000256" key="4">
    <source>
        <dbReference type="ARBA" id="ARBA00022827"/>
    </source>
</evidence>
<accession>A0A915E4B6</accession>
<sequence length="392" mass="43686">MYCCLIRRKQRLLDLMFLSSTISICSQSKIHFESINSRSPLAYIVENDAMASLLSGRITETCPNVTVRDCAKVVSCRVPSDLSENAQITLSDGSVIESSLLIGADGAKSSVRQAMGVNYASQDYDQMAIVGTLKVSHAKDSLKQIAWQRFTPTGPIALLPLTDELSSLFVDELNNHMKSDVQQDSMTNKALFLMNKLCAFLPRASSGQMLTLKFPMCFGYVDDYVASRAALIGDAAHKVHPLAGQGVNLGWHDVQCLVEALETAVNEGADLGSLTYLRDYDTKSQRHNVPVMRAIDGLNRLYRTDFGPYVFLRSVGVHALDKLLPIKDLIMHRAEKNYLKKQKDGTQPRKLDVSAEVKRRLIRFTKKNESLELEGVEFVGKNLSLRQKKTYD</sequence>
<dbReference type="PRINTS" id="PR00420">
    <property type="entry name" value="RNGMNOXGNASE"/>
</dbReference>
<evidence type="ECO:0000313" key="8">
    <source>
        <dbReference type="Proteomes" id="UP000887574"/>
    </source>
</evidence>
<dbReference type="GO" id="GO:0004497">
    <property type="term" value="F:monooxygenase activity"/>
    <property type="evidence" value="ECO:0007669"/>
    <property type="project" value="UniProtKB-KW"/>
</dbReference>
<dbReference type="WBParaSite" id="jg26568">
    <property type="protein sequence ID" value="jg26568"/>
    <property type="gene ID" value="jg26568"/>
</dbReference>
<dbReference type="SUPFAM" id="SSF51905">
    <property type="entry name" value="FAD/NAD(P)-binding domain"/>
    <property type="match status" value="1"/>
</dbReference>